<evidence type="ECO:0000256" key="2">
    <source>
        <dbReference type="SAM" id="Phobius"/>
    </source>
</evidence>
<evidence type="ECO:0000313" key="3">
    <source>
        <dbReference type="EMBL" id="SMB96955.1"/>
    </source>
</evidence>
<evidence type="ECO:0000256" key="1">
    <source>
        <dbReference type="SAM" id="MobiDB-lite"/>
    </source>
</evidence>
<feature type="transmembrane region" description="Helical" evidence="2">
    <location>
        <begin position="38"/>
        <end position="64"/>
    </location>
</feature>
<reference evidence="3 4" key="1">
    <citation type="submission" date="2017-04" db="EMBL/GenBank/DDBJ databases">
        <authorList>
            <person name="Afonso C.L."/>
            <person name="Miller P.J."/>
            <person name="Scott M.A."/>
            <person name="Spackman E."/>
            <person name="Goraichik I."/>
            <person name="Dimitrov K.M."/>
            <person name="Suarez D.L."/>
            <person name="Swayne D.E."/>
        </authorList>
    </citation>
    <scope>NUCLEOTIDE SEQUENCE [LARGE SCALE GENOMIC DNA]</scope>
    <source>
        <strain evidence="3 4">ToBE</strain>
    </source>
</reference>
<accession>A0A1W1VUB2</accession>
<protein>
    <submittedName>
        <fullName evidence="3">Uncharacterized protein</fullName>
    </submittedName>
</protein>
<keyword evidence="2" id="KW-1133">Transmembrane helix</keyword>
<feature type="region of interest" description="Disordered" evidence="1">
    <location>
        <begin position="81"/>
        <end position="101"/>
    </location>
</feature>
<keyword evidence="2" id="KW-0472">Membrane</keyword>
<gene>
    <name evidence="3" type="ORF">SAMN00808754_1717</name>
</gene>
<name>A0A1W1VUB2_9FIRM</name>
<dbReference type="STRING" id="698762.SAMN00808754_1717"/>
<proteinExistence type="predicted"/>
<keyword evidence="2" id="KW-0812">Transmembrane</keyword>
<dbReference type="EMBL" id="LT838272">
    <property type="protein sequence ID" value="SMB96955.1"/>
    <property type="molecule type" value="Genomic_DNA"/>
</dbReference>
<sequence length="115" mass="11982">MRRTVKALGLTILFAITCVEVPMLGLPPLATSTLLSTILLLATLVMGIAGGLVAGTLGPGFLLLKGALSTPKRSLIARCPGRNASYDTGQHSPGSDFRPAYGPEYLAQYPRGLSV</sequence>
<feature type="transmembrane region" description="Helical" evidence="2">
    <location>
        <begin position="7"/>
        <end position="26"/>
    </location>
</feature>
<organism evidence="3 4">
    <name type="scientific">Thermanaeromonas toyohensis ToBE</name>
    <dbReference type="NCBI Taxonomy" id="698762"/>
    <lineage>
        <taxon>Bacteria</taxon>
        <taxon>Bacillati</taxon>
        <taxon>Bacillota</taxon>
        <taxon>Clostridia</taxon>
        <taxon>Neomoorellales</taxon>
        <taxon>Neomoorellaceae</taxon>
        <taxon>Thermanaeromonas</taxon>
    </lineage>
</organism>
<dbReference type="AlphaFoldDB" id="A0A1W1VUB2"/>
<dbReference type="Proteomes" id="UP000192569">
    <property type="component" value="Chromosome I"/>
</dbReference>
<dbReference type="RefSeq" id="WP_084665327.1">
    <property type="nucleotide sequence ID" value="NZ_LT838272.1"/>
</dbReference>
<keyword evidence="4" id="KW-1185">Reference proteome</keyword>
<evidence type="ECO:0000313" key="4">
    <source>
        <dbReference type="Proteomes" id="UP000192569"/>
    </source>
</evidence>